<dbReference type="STRING" id="764298.STRMA_1784"/>
<sequence>MKFKAMTRFIKKFIISLIFMSIMNLFILGGFIFSHVQQTNSIDTVKQLVKQIDIKSDSIEISKSGKRLANTKKVWIMILDANTGHEIYQYRKPSEIPNKYNLADVVKFTRYYLNDYPVFTQIIGDKIEVFGFSKTEVFRFPFDYYEKSDLHNVIILAILLLIINCLYLLAIYTYSTKFISRKLTPLALAIKNLPQGLHKAVPSQDELQQLTDAINIVDKKLKDEERFKENWISGIAHDIKTPLSVIISNASLISDDTDNSDQKRHLRSIINESYYIQNIVNDLNIFARLKNTKFFLNLDSVKIISFFKEIIIQIINQGIWENSNFEFNYDHSLIGHTITVEKNLISRVIHNIIYNSVLHNQNGCNISIYLEKKDSFLVVIIEDNGIGVTIDKLNRLYEEEITEFDISGIRRHGIGLKISKQIIEVHNGTMKIQSKENQFFRTIIELPLDTK</sequence>
<dbReference type="PROSITE" id="PS50109">
    <property type="entry name" value="HIS_KIN"/>
    <property type="match status" value="1"/>
</dbReference>
<organism evidence="9 10">
    <name type="scientific">Streptococcus macacae NCTC 11558</name>
    <dbReference type="NCBI Taxonomy" id="764298"/>
    <lineage>
        <taxon>Bacteria</taxon>
        <taxon>Bacillati</taxon>
        <taxon>Bacillota</taxon>
        <taxon>Bacilli</taxon>
        <taxon>Lactobacillales</taxon>
        <taxon>Streptococcaceae</taxon>
        <taxon>Streptococcus</taxon>
    </lineage>
</organism>
<keyword evidence="5 9" id="KW-0418">Kinase</keyword>
<dbReference type="AlphaFoldDB" id="G5JV74"/>
<dbReference type="Proteomes" id="UP000003573">
    <property type="component" value="Unassembled WGS sequence"/>
</dbReference>
<dbReference type="InterPro" id="IPR004358">
    <property type="entry name" value="Sig_transdc_His_kin-like_C"/>
</dbReference>
<dbReference type="InterPro" id="IPR005467">
    <property type="entry name" value="His_kinase_dom"/>
</dbReference>
<evidence type="ECO:0000259" key="8">
    <source>
        <dbReference type="PROSITE" id="PS50109"/>
    </source>
</evidence>
<dbReference type="InterPro" id="IPR036097">
    <property type="entry name" value="HisK_dim/P_sf"/>
</dbReference>
<evidence type="ECO:0000256" key="2">
    <source>
        <dbReference type="ARBA" id="ARBA00012438"/>
    </source>
</evidence>
<dbReference type="SUPFAM" id="SSF47384">
    <property type="entry name" value="Homodimeric domain of signal transducing histidine kinase"/>
    <property type="match status" value="1"/>
</dbReference>
<evidence type="ECO:0000256" key="5">
    <source>
        <dbReference type="ARBA" id="ARBA00022777"/>
    </source>
</evidence>
<evidence type="ECO:0000313" key="10">
    <source>
        <dbReference type="Proteomes" id="UP000003573"/>
    </source>
</evidence>
<dbReference type="EC" id="2.7.13.3" evidence="2"/>
<dbReference type="Gene3D" id="3.30.565.10">
    <property type="entry name" value="Histidine kinase-like ATPase, C-terminal domain"/>
    <property type="match status" value="1"/>
</dbReference>
<keyword evidence="7" id="KW-1133">Transmembrane helix</keyword>
<evidence type="ECO:0000256" key="6">
    <source>
        <dbReference type="ARBA" id="ARBA00023012"/>
    </source>
</evidence>
<name>G5JV74_9STRE</name>
<comment type="catalytic activity">
    <reaction evidence="1">
        <text>ATP + protein L-histidine = ADP + protein N-phospho-L-histidine.</text>
        <dbReference type="EC" id="2.7.13.3"/>
    </reaction>
</comment>
<dbReference type="GO" id="GO:0000155">
    <property type="term" value="F:phosphorelay sensor kinase activity"/>
    <property type="evidence" value="ECO:0007669"/>
    <property type="project" value="InterPro"/>
</dbReference>
<feature type="transmembrane region" description="Helical" evidence="7">
    <location>
        <begin position="12"/>
        <end position="33"/>
    </location>
</feature>
<protein>
    <recommendedName>
        <fullName evidence="2">histidine kinase</fullName>
        <ecNumber evidence="2">2.7.13.3</ecNumber>
    </recommendedName>
</protein>
<dbReference type="eggNOG" id="COG2205">
    <property type="taxonomic scope" value="Bacteria"/>
</dbReference>
<feature type="transmembrane region" description="Helical" evidence="7">
    <location>
        <begin position="153"/>
        <end position="174"/>
    </location>
</feature>
<dbReference type="InterPro" id="IPR003594">
    <property type="entry name" value="HATPase_dom"/>
</dbReference>
<proteinExistence type="predicted"/>
<dbReference type="InterPro" id="IPR036890">
    <property type="entry name" value="HATPase_C_sf"/>
</dbReference>
<reference evidence="9 10" key="1">
    <citation type="journal article" date="2014" name="Int. J. Syst. Evol. Microbiol.">
        <title>Phylogenomics and the dynamic genome evolution of the genus Streptococcus.</title>
        <authorList>
            <consortium name="The Broad Institute Genome Sequencing Platform"/>
            <person name="Richards V.P."/>
            <person name="Palmer S.R."/>
            <person name="Pavinski Bitar P.D."/>
            <person name="Qin X."/>
            <person name="Weinstock G.M."/>
            <person name="Highlander S.K."/>
            <person name="Town C.D."/>
            <person name="Burne R.A."/>
            <person name="Stanhope M.J."/>
        </authorList>
    </citation>
    <scope>NUCLEOTIDE SEQUENCE [LARGE SCALE GENOMIC DNA]</scope>
    <source>
        <strain evidence="9 10">NCTC 11558</strain>
    </source>
</reference>
<evidence type="ECO:0000256" key="4">
    <source>
        <dbReference type="ARBA" id="ARBA00022679"/>
    </source>
</evidence>
<dbReference type="SUPFAM" id="SSF55874">
    <property type="entry name" value="ATPase domain of HSP90 chaperone/DNA topoisomerase II/histidine kinase"/>
    <property type="match status" value="1"/>
</dbReference>
<keyword evidence="10" id="KW-1185">Reference proteome</keyword>
<dbReference type="InterPro" id="IPR003661">
    <property type="entry name" value="HisK_dim/P_dom"/>
</dbReference>
<dbReference type="PRINTS" id="PR00344">
    <property type="entry name" value="BCTRLSENSOR"/>
</dbReference>
<keyword evidence="4" id="KW-0808">Transferase</keyword>
<comment type="caution">
    <text evidence="9">The sequence shown here is derived from an EMBL/GenBank/DDBJ whole genome shotgun (WGS) entry which is preliminary data.</text>
</comment>
<dbReference type="SMART" id="SM00387">
    <property type="entry name" value="HATPase_c"/>
    <property type="match status" value="1"/>
</dbReference>
<evidence type="ECO:0000256" key="1">
    <source>
        <dbReference type="ARBA" id="ARBA00000085"/>
    </source>
</evidence>
<dbReference type="PANTHER" id="PTHR43711">
    <property type="entry name" value="TWO-COMPONENT HISTIDINE KINASE"/>
    <property type="match status" value="1"/>
</dbReference>
<keyword evidence="3" id="KW-0597">Phosphoprotein</keyword>
<dbReference type="EMBL" id="AEUW02000001">
    <property type="protein sequence ID" value="EHJ51726.1"/>
    <property type="molecule type" value="Genomic_DNA"/>
</dbReference>
<dbReference type="PANTHER" id="PTHR43711:SF26">
    <property type="entry name" value="SENSOR HISTIDINE KINASE RCSC"/>
    <property type="match status" value="1"/>
</dbReference>
<dbReference type="Pfam" id="PF00512">
    <property type="entry name" value="HisKA"/>
    <property type="match status" value="1"/>
</dbReference>
<dbReference type="Gene3D" id="1.10.287.130">
    <property type="match status" value="1"/>
</dbReference>
<feature type="domain" description="Histidine kinase" evidence="8">
    <location>
        <begin position="234"/>
        <end position="450"/>
    </location>
</feature>
<dbReference type="Pfam" id="PF02518">
    <property type="entry name" value="HATPase_c"/>
    <property type="match status" value="1"/>
</dbReference>
<keyword evidence="7" id="KW-0812">Transmembrane</keyword>
<accession>G5JV74</accession>
<evidence type="ECO:0000256" key="7">
    <source>
        <dbReference type="SAM" id="Phobius"/>
    </source>
</evidence>
<keyword evidence="7" id="KW-0472">Membrane</keyword>
<dbReference type="CDD" id="cd00082">
    <property type="entry name" value="HisKA"/>
    <property type="match status" value="1"/>
</dbReference>
<keyword evidence="6" id="KW-0902">Two-component regulatory system</keyword>
<dbReference type="SMART" id="SM00388">
    <property type="entry name" value="HisKA"/>
    <property type="match status" value="1"/>
</dbReference>
<gene>
    <name evidence="9" type="ORF">STRMA_1784</name>
</gene>
<evidence type="ECO:0000313" key="9">
    <source>
        <dbReference type="EMBL" id="EHJ51726.1"/>
    </source>
</evidence>
<evidence type="ECO:0000256" key="3">
    <source>
        <dbReference type="ARBA" id="ARBA00022553"/>
    </source>
</evidence>
<dbReference type="InterPro" id="IPR050736">
    <property type="entry name" value="Sensor_HK_Regulatory"/>
</dbReference>